<dbReference type="AlphaFoldDB" id="A0A9Q0LXX3"/>
<dbReference type="Proteomes" id="UP001142055">
    <property type="component" value="Chromosome 4"/>
</dbReference>
<organism evidence="2 3">
    <name type="scientific">Blomia tropicalis</name>
    <name type="common">Mite</name>
    <dbReference type="NCBI Taxonomy" id="40697"/>
    <lineage>
        <taxon>Eukaryota</taxon>
        <taxon>Metazoa</taxon>
        <taxon>Ecdysozoa</taxon>
        <taxon>Arthropoda</taxon>
        <taxon>Chelicerata</taxon>
        <taxon>Arachnida</taxon>
        <taxon>Acari</taxon>
        <taxon>Acariformes</taxon>
        <taxon>Sarcoptiformes</taxon>
        <taxon>Astigmata</taxon>
        <taxon>Glycyphagoidea</taxon>
        <taxon>Echimyopodidae</taxon>
        <taxon>Blomia</taxon>
    </lineage>
</organism>
<dbReference type="EMBL" id="JAPWDV010000004">
    <property type="protein sequence ID" value="KAJ6215344.1"/>
    <property type="molecule type" value="Genomic_DNA"/>
</dbReference>
<gene>
    <name evidence="2" type="ORF">RDWZM_009844</name>
</gene>
<sequence length="58" mass="6670">MGKLLTCHENAINMYNKLGVQPENQQPETNNDDLDYDDQGKPENPSIVEYHKPLYHVA</sequence>
<protein>
    <submittedName>
        <fullName evidence="2">Uncharacterized protein</fullName>
    </submittedName>
</protein>
<proteinExistence type="predicted"/>
<name>A0A9Q0LXX3_BLOTA</name>
<evidence type="ECO:0000313" key="3">
    <source>
        <dbReference type="Proteomes" id="UP001142055"/>
    </source>
</evidence>
<comment type="caution">
    <text evidence="2">The sequence shown here is derived from an EMBL/GenBank/DDBJ whole genome shotgun (WGS) entry which is preliminary data.</text>
</comment>
<evidence type="ECO:0000313" key="2">
    <source>
        <dbReference type="EMBL" id="KAJ6215344.1"/>
    </source>
</evidence>
<evidence type="ECO:0000256" key="1">
    <source>
        <dbReference type="SAM" id="MobiDB-lite"/>
    </source>
</evidence>
<feature type="region of interest" description="Disordered" evidence="1">
    <location>
        <begin position="17"/>
        <end position="48"/>
    </location>
</feature>
<keyword evidence="3" id="KW-1185">Reference proteome</keyword>
<reference evidence="2" key="1">
    <citation type="submission" date="2022-12" db="EMBL/GenBank/DDBJ databases">
        <title>Genome assemblies of Blomia tropicalis.</title>
        <authorList>
            <person name="Cui Y."/>
        </authorList>
    </citation>
    <scope>NUCLEOTIDE SEQUENCE</scope>
    <source>
        <tissue evidence="2">Adult mites</tissue>
    </source>
</reference>
<accession>A0A9Q0LXX3</accession>